<evidence type="ECO:0000256" key="1">
    <source>
        <dbReference type="SAM" id="MobiDB-lite"/>
    </source>
</evidence>
<evidence type="ECO:0000313" key="3">
    <source>
        <dbReference type="Proteomes" id="UP000179807"/>
    </source>
</evidence>
<dbReference type="OrthoDB" id="10410238at2759"/>
<gene>
    <name evidence="2" type="ORF">TRFO_39005</name>
</gene>
<feature type="compositionally biased region" description="Basic residues" evidence="1">
    <location>
        <begin position="44"/>
        <end position="56"/>
    </location>
</feature>
<protein>
    <submittedName>
        <fullName evidence="2">Uncharacterized protein</fullName>
    </submittedName>
</protein>
<accession>A0A1J4J6I5</accession>
<proteinExistence type="predicted"/>
<feature type="compositionally biased region" description="Basic and acidic residues" evidence="1">
    <location>
        <begin position="57"/>
        <end position="67"/>
    </location>
</feature>
<dbReference type="Proteomes" id="UP000179807">
    <property type="component" value="Unassembled WGS sequence"/>
</dbReference>
<feature type="region of interest" description="Disordered" evidence="1">
    <location>
        <begin position="32"/>
        <end position="67"/>
    </location>
</feature>
<evidence type="ECO:0000313" key="2">
    <source>
        <dbReference type="EMBL" id="OHS94816.1"/>
    </source>
</evidence>
<dbReference type="VEuPathDB" id="TrichDB:TRFO_39005"/>
<keyword evidence="3" id="KW-1185">Reference proteome</keyword>
<sequence>MNVPTQKELLQLFDQQQVDHPIGSIAARFVEQALKKHPPPTEKKSKKRRSQRHTHRPSSETKGDNSS</sequence>
<dbReference type="AlphaFoldDB" id="A0A1J4J6I5"/>
<dbReference type="RefSeq" id="XP_068347953.1">
    <property type="nucleotide sequence ID" value="XM_068512379.1"/>
</dbReference>
<name>A0A1J4J6I5_9EUKA</name>
<dbReference type="EMBL" id="MLAK01001287">
    <property type="protein sequence ID" value="OHS94816.1"/>
    <property type="molecule type" value="Genomic_DNA"/>
</dbReference>
<dbReference type="GeneID" id="94847083"/>
<comment type="caution">
    <text evidence="2">The sequence shown here is derived from an EMBL/GenBank/DDBJ whole genome shotgun (WGS) entry which is preliminary data.</text>
</comment>
<reference evidence="2" key="1">
    <citation type="submission" date="2016-10" db="EMBL/GenBank/DDBJ databases">
        <authorList>
            <person name="Benchimol M."/>
            <person name="Almeida L.G."/>
            <person name="Vasconcelos A.T."/>
            <person name="Perreira-Neves A."/>
            <person name="Rosa I.A."/>
            <person name="Tasca T."/>
            <person name="Bogo M.R."/>
            <person name="de Souza W."/>
        </authorList>
    </citation>
    <scope>NUCLEOTIDE SEQUENCE [LARGE SCALE GENOMIC DNA]</scope>
    <source>
        <strain evidence="2">K</strain>
    </source>
</reference>
<organism evidence="2 3">
    <name type="scientific">Tritrichomonas foetus</name>
    <dbReference type="NCBI Taxonomy" id="1144522"/>
    <lineage>
        <taxon>Eukaryota</taxon>
        <taxon>Metamonada</taxon>
        <taxon>Parabasalia</taxon>
        <taxon>Tritrichomonadida</taxon>
        <taxon>Tritrichomonadidae</taxon>
        <taxon>Tritrichomonas</taxon>
    </lineage>
</organism>